<evidence type="ECO:0000256" key="1">
    <source>
        <dbReference type="ARBA" id="ARBA00004251"/>
    </source>
</evidence>
<dbReference type="CDD" id="cd23509">
    <property type="entry name" value="Gnk2-like"/>
    <property type="match status" value="1"/>
</dbReference>
<keyword evidence="4" id="KW-0677">Repeat</keyword>
<reference evidence="10" key="3">
    <citation type="submission" date="2020-06" db="EMBL/GenBank/DDBJ databases">
        <title>Helianthus annuus Genome sequencing and assembly Release 2.</title>
        <authorList>
            <person name="Gouzy J."/>
            <person name="Langlade N."/>
            <person name="Munos S."/>
        </authorList>
    </citation>
    <scope>NUCLEOTIDE SEQUENCE</scope>
    <source>
        <tissue evidence="10">Leaves</tissue>
    </source>
</reference>
<evidence type="ECO:0000256" key="3">
    <source>
        <dbReference type="ARBA" id="ARBA00022729"/>
    </source>
</evidence>
<keyword evidence="6" id="KW-1015">Disulfide bond</keyword>
<gene>
    <name evidence="11" type="ORF">HannXRQ_Chr10g0299341</name>
    <name evidence="10" type="ORF">HanXRQr2_Chr10g0440721</name>
</gene>
<dbReference type="Gramene" id="mRNA:HanXRQr2_Chr10g0440721">
    <property type="protein sequence ID" value="mRNA:HanXRQr2_Chr10g0440721"/>
    <property type="gene ID" value="HanXRQr2_Chr10g0440721"/>
</dbReference>
<keyword evidence="5" id="KW-0965">Cell junction</keyword>
<accession>A0A251TK49</accession>
<dbReference type="AlphaFoldDB" id="A0A251TK49"/>
<dbReference type="InterPro" id="IPR051378">
    <property type="entry name" value="Cell2Cell_Antifungal"/>
</dbReference>
<evidence type="ECO:0000256" key="4">
    <source>
        <dbReference type="ARBA" id="ARBA00022737"/>
    </source>
</evidence>
<comment type="similarity">
    <text evidence="8">Belongs to the cysteine-rich repeat secretory protein family. Plasmodesmata-located proteins (PDLD) subfamily.</text>
</comment>
<keyword evidence="12" id="KW-1185">Reference proteome</keyword>
<evidence type="ECO:0000259" key="9">
    <source>
        <dbReference type="PROSITE" id="PS51473"/>
    </source>
</evidence>
<dbReference type="InterPro" id="IPR038408">
    <property type="entry name" value="GNK2_sf"/>
</dbReference>
<dbReference type="OrthoDB" id="1097929at2759"/>
<reference evidence="10 12" key="1">
    <citation type="journal article" date="2017" name="Nature">
        <title>The sunflower genome provides insights into oil metabolism, flowering and Asterid evolution.</title>
        <authorList>
            <person name="Badouin H."/>
            <person name="Gouzy J."/>
            <person name="Grassa C.J."/>
            <person name="Murat F."/>
            <person name="Staton S.E."/>
            <person name="Cottret L."/>
            <person name="Lelandais-Briere C."/>
            <person name="Owens G.L."/>
            <person name="Carrere S."/>
            <person name="Mayjonade B."/>
            <person name="Legrand L."/>
            <person name="Gill N."/>
            <person name="Kane N.C."/>
            <person name="Bowers J.E."/>
            <person name="Hubner S."/>
            <person name="Bellec A."/>
            <person name="Berard A."/>
            <person name="Berges H."/>
            <person name="Blanchet N."/>
            <person name="Boniface M.C."/>
            <person name="Brunel D."/>
            <person name="Catrice O."/>
            <person name="Chaidir N."/>
            <person name="Claudel C."/>
            <person name="Donnadieu C."/>
            <person name="Faraut T."/>
            <person name="Fievet G."/>
            <person name="Helmstetter N."/>
            <person name="King M."/>
            <person name="Knapp S.J."/>
            <person name="Lai Z."/>
            <person name="Le Paslier M.C."/>
            <person name="Lippi Y."/>
            <person name="Lorenzon L."/>
            <person name="Mandel J.R."/>
            <person name="Marage G."/>
            <person name="Marchand G."/>
            <person name="Marquand E."/>
            <person name="Bret-Mestries E."/>
            <person name="Morien E."/>
            <person name="Nambeesan S."/>
            <person name="Nguyen T."/>
            <person name="Pegot-Espagnet P."/>
            <person name="Pouilly N."/>
            <person name="Raftis F."/>
            <person name="Sallet E."/>
            <person name="Schiex T."/>
            <person name="Thomas J."/>
            <person name="Vandecasteele C."/>
            <person name="Vares D."/>
            <person name="Vear F."/>
            <person name="Vautrin S."/>
            <person name="Crespi M."/>
            <person name="Mangin B."/>
            <person name="Burke J.M."/>
            <person name="Salse J."/>
            <person name="Munos S."/>
            <person name="Vincourt P."/>
            <person name="Rieseberg L.H."/>
            <person name="Langlade N.B."/>
        </authorList>
    </citation>
    <scope>NUCLEOTIDE SEQUENCE [LARGE SCALE GENOMIC DNA]</scope>
    <source>
        <strain evidence="12">cv. SF193</strain>
        <tissue evidence="10">Leaves</tissue>
    </source>
</reference>
<keyword evidence="2" id="KW-0945">Host-virus interaction</keyword>
<dbReference type="EMBL" id="MNCJ02000325">
    <property type="protein sequence ID" value="KAF5786418.1"/>
    <property type="molecule type" value="Genomic_DNA"/>
</dbReference>
<reference evidence="11" key="2">
    <citation type="submission" date="2017-02" db="EMBL/GenBank/DDBJ databases">
        <title>Sunflower complete genome.</title>
        <authorList>
            <person name="Langlade N."/>
            <person name="Munos S."/>
        </authorList>
    </citation>
    <scope>NUCLEOTIDE SEQUENCE [LARGE SCALE GENOMIC DNA]</scope>
    <source>
        <tissue evidence="11">Leaves</tissue>
    </source>
</reference>
<evidence type="ECO:0000313" key="11">
    <source>
        <dbReference type="EMBL" id="OTG11497.1"/>
    </source>
</evidence>
<evidence type="ECO:0000256" key="8">
    <source>
        <dbReference type="ARBA" id="ARBA00038393"/>
    </source>
</evidence>
<proteinExistence type="inferred from homology"/>
<evidence type="ECO:0000256" key="7">
    <source>
        <dbReference type="ARBA" id="ARBA00024184"/>
    </source>
</evidence>
<evidence type="ECO:0000313" key="12">
    <source>
        <dbReference type="Proteomes" id="UP000215914"/>
    </source>
</evidence>
<dbReference type="PANTHER" id="PTHR32080:SF43">
    <property type="entry name" value="GNK2-LIKE DOMAIN-CONTAINING PROTEIN"/>
    <property type="match status" value="1"/>
</dbReference>
<dbReference type="GO" id="GO:0009506">
    <property type="term" value="C:plasmodesma"/>
    <property type="evidence" value="ECO:0000318"/>
    <property type="project" value="GO_Central"/>
</dbReference>
<dbReference type="PROSITE" id="PS51473">
    <property type="entry name" value="GNK2"/>
    <property type="match status" value="1"/>
</dbReference>
<dbReference type="GO" id="GO:0005886">
    <property type="term" value="C:plasma membrane"/>
    <property type="evidence" value="ECO:0007669"/>
    <property type="project" value="UniProtKB-SubCell"/>
</dbReference>
<evidence type="ECO:0000256" key="5">
    <source>
        <dbReference type="ARBA" id="ARBA00022949"/>
    </source>
</evidence>
<dbReference type="InParanoid" id="A0A251TK49"/>
<evidence type="ECO:0000256" key="2">
    <source>
        <dbReference type="ARBA" id="ARBA00022581"/>
    </source>
</evidence>
<evidence type="ECO:0000256" key="6">
    <source>
        <dbReference type="ARBA" id="ARBA00023157"/>
    </source>
</evidence>
<feature type="domain" description="Gnk2-homologous" evidence="9">
    <location>
        <begin position="23"/>
        <end position="123"/>
    </location>
</feature>
<dbReference type="Pfam" id="PF01657">
    <property type="entry name" value="Stress-antifung"/>
    <property type="match status" value="1"/>
</dbReference>
<dbReference type="PANTHER" id="PTHR32080">
    <property type="entry name" value="ANTIFUNGAL PROTEIN GINKBILOBIN-2-LIKE"/>
    <property type="match status" value="1"/>
</dbReference>
<comment type="subcellular location">
    <subcellularLocation>
        <location evidence="7">Cell junction</location>
        <location evidence="7">Plasmodesma</location>
    </subcellularLocation>
    <subcellularLocation>
        <location evidence="1">Cell membrane</location>
        <topology evidence="1">Single-pass type I membrane protein</topology>
    </subcellularLocation>
</comment>
<dbReference type="InterPro" id="IPR002902">
    <property type="entry name" value="GNK2"/>
</dbReference>
<dbReference type="Gene3D" id="3.30.430.20">
    <property type="entry name" value="Gnk2 domain, C-X8-C-X2-C motif"/>
    <property type="match status" value="1"/>
</dbReference>
<dbReference type="Proteomes" id="UP000215914">
    <property type="component" value="Chromosome 10"/>
</dbReference>
<sequence>MSTCGEIQLEGCYVKYNNTSFFGAPDKMEVCRRCGPSVGYNSDVLNRIDSALAFLVGGNGEYFREGDFGSIQGVAQCIQDLSLSDCQDCLSEATRRLRSVCETSSWGDMYLGKCYIRYADQGTVNLANIGDSTSNESSGGGISVLDIINTISSFSSILGTLSVTFVCNKKVHRSIWKVLW</sequence>
<keyword evidence="3" id="KW-0732">Signal</keyword>
<dbReference type="EMBL" id="CM007899">
    <property type="protein sequence ID" value="OTG11497.1"/>
    <property type="molecule type" value="Genomic_DNA"/>
</dbReference>
<evidence type="ECO:0000313" key="10">
    <source>
        <dbReference type="EMBL" id="KAF5786418.1"/>
    </source>
</evidence>
<organism evidence="11 12">
    <name type="scientific">Helianthus annuus</name>
    <name type="common">Common sunflower</name>
    <dbReference type="NCBI Taxonomy" id="4232"/>
    <lineage>
        <taxon>Eukaryota</taxon>
        <taxon>Viridiplantae</taxon>
        <taxon>Streptophyta</taxon>
        <taxon>Embryophyta</taxon>
        <taxon>Tracheophyta</taxon>
        <taxon>Spermatophyta</taxon>
        <taxon>Magnoliopsida</taxon>
        <taxon>eudicotyledons</taxon>
        <taxon>Gunneridae</taxon>
        <taxon>Pentapetalae</taxon>
        <taxon>asterids</taxon>
        <taxon>campanulids</taxon>
        <taxon>Asterales</taxon>
        <taxon>Asteraceae</taxon>
        <taxon>Asteroideae</taxon>
        <taxon>Heliantheae alliance</taxon>
        <taxon>Heliantheae</taxon>
        <taxon>Helianthus</taxon>
    </lineage>
</organism>
<dbReference type="GO" id="GO:0042742">
    <property type="term" value="P:defense response to bacterium"/>
    <property type="evidence" value="ECO:0000318"/>
    <property type="project" value="GO_Central"/>
</dbReference>
<protein>
    <submittedName>
        <fullName evidence="10 11">Gnk2-like domain-containing protein</fullName>
    </submittedName>
</protein>
<name>A0A251TK49_HELAN</name>